<dbReference type="Proteomes" id="UP000553776">
    <property type="component" value="Unassembled WGS sequence"/>
</dbReference>
<evidence type="ECO:0000256" key="8">
    <source>
        <dbReference type="SAM" id="Phobius"/>
    </source>
</evidence>
<feature type="transmembrane region" description="Helical" evidence="8">
    <location>
        <begin position="41"/>
        <end position="63"/>
    </location>
</feature>
<feature type="transmembrane region" description="Helical" evidence="8">
    <location>
        <begin position="272"/>
        <end position="294"/>
    </location>
</feature>
<keyword evidence="7 8" id="KW-0472">Membrane</keyword>
<evidence type="ECO:0000256" key="6">
    <source>
        <dbReference type="ARBA" id="ARBA00022989"/>
    </source>
</evidence>
<keyword evidence="4" id="KW-0309">Germination</keyword>
<gene>
    <name evidence="9" type="ORF">H7B90_19625</name>
</gene>
<feature type="transmembrane region" description="Helical" evidence="8">
    <location>
        <begin position="83"/>
        <end position="101"/>
    </location>
</feature>
<feature type="transmembrane region" description="Helical" evidence="8">
    <location>
        <begin position="301"/>
        <end position="321"/>
    </location>
</feature>
<dbReference type="Pfam" id="PF03845">
    <property type="entry name" value="Spore_permease"/>
    <property type="match status" value="1"/>
</dbReference>
<evidence type="ECO:0000256" key="4">
    <source>
        <dbReference type="ARBA" id="ARBA00022544"/>
    </source>
</evidence>
<evidence type="ECO:0000256" key="5">
    <source>
        <dbReference type="ARBA" id="ARBA00022692"/>
    </source>
</evidence>
<reference evidence="9 10" key="1">
    <citation type="submission" date="2020-08" db="EMBL/GenBank/DDBJ databases">
        <title>Cohnella phylogeny.</title>
        <authorList>
            <person name="Dunlap C."/>
        </authorList>
    </citation>
    <scope>NUCLEOTIDE SEQUENCE [LARGE SCALE GENOMIC DNA]</scope>
    <source>
        <strain evidence="9 10">DSM 25239</strain>
    </source>
</reference>
<evidence type="ECO:0000313" key="10">
    <source>
        <dbReference type="Proteomes" id="UP000553776"/>
    </source>
</evidence>
<feature type="transmembrane region" description="Helical" evidence="8">
    <location>
        <begin position="217"/>
        <end position="236"/>
    </location>
</feature>
<organism evidence="9 10">
    <name type="scientific">Cohnella xylanilytica</name>
    <dbReference type="NCBI Taxonomy" id="557555"/>
    <lineage>
        <taxon>Bacteria</taxon>
        <taxon>Bacillati</taxon>
        <taxon>Bacillota</taxon>
        <taxon>Bacilli</taxon>
        <taxon>Bacillales</taxon>
        <taxon>Paenibacillaceae</taxon>
        <taxon>Cohnella</taxon>
    </lineage>
</organism>
<keyword evidence="6 8" id="KW-1133">Transmembrane helix</keyword>
<dbReference type="AlphaFoldDB" id="A0A841TYH3"/>
<proteinExistence type="inferred from homology"/>
<evidence type="ECO:0000256" key="2">
    <source>
        <dbReference type="ARBA" id="ARBA00007998"/>
    </source>
</evidence>
<dbReference type="GO" id="GO:0009847">
    <property type="term" value="P:spore germination"/>
    <property type="evidence" value="ECO:0007669"/>
    <property type="project" value="InterPro"/>
</dbReference>
<feature type="transmembrane region" description="Helical" evidence="8">
    <location>
        <begin position="12"/>
        <end position="35"/>
    </location>
</feature>
<dbReference type="RefSeq" id="WP_185137590.1">
    <property type="nucleotide sequence ID" value="NZ_JACJVR010000076.1"/>
</dbReference>
<evidence type="ECO:0000256" key="3">
    <source>
        <dbReference type="ARBA" id="ARBA00022448"/>
    </source>
</evidence>
<sequence length="370" mass="40583">METPWIRFGRIPCIMVILLSVGLLNHVIIAPLVLQASGRDAWLTILLCAIPLPLWLLLVYPIVRSIGTRPLGDWLAERTGKTARAAIVGVVLILLLMISYITSTDTISWGSSTYLPETPKLVTSVVFVGTCVAGAVLGMHVIAYMSCILLPAVSLLGVFVGTANSPRKDYSQLFPVMERGWGPILDGAIYVGAGFAELFLFTAFAGYVDRPFKRRHLIATGLFIVVLCCGPVIGVLTEFGPDEAMGQRFPAFAQWRLVQIGKYIEHIDFFAIYQWLSGAFVRTAAALCLCFDLIGIRKRKFRAAAGALVGAIIVALTVYPFGDTAEYRFYGRYFAFSFYLVLGLFAYMFLIATFSGKSGRRGDADALDRS</sequence>
<keyword evidence="5 8" id="KW-0812">Transmembrane</keyword>
<dbReference type="InterPro" id="IPR004761">
    <property type="entry name" value="Spore_GerAB"/>
</dbReference>
<evidence type="ECO:0000256" key="1">
    <source>
        <dbReference type="ARBA" id="ARBA00004141"/>
    </source>
</evidence>
<accession>A0A841TYH3</accession>
<evidence type="ECO:0000313" key="9">
    <source>
        <dbReference type="EMBL" id="MBB6693607.1"/>
    </source>
</evidence>
<feature type="transmembrane region" description="Helical" evidence="8">
    <location>
        <begin position="333"/>
        <end position="354"/>
    </location>
</feature>
<dbReference type="PANTHER" id="PTHR34975:SF2">
    <property type="entry name" value="SPORE GERMINATION PROTEIN A2"/>
    <property type="match status" value="1"/>
</dbReference>
<keyword evidence="10" id="KW-1185">Reference proteome</keyword>
<keyword evidence="3" id="KW-0813">Transport</keyword>
<comment type="subcellular location">
    <subcellularLocation>
        <location evidence="1">Membrane</location>
        <topology evidence="1">Multi-pass membrane protein</topology>
    </subcellularLocation>
</comment>
<name>A0A841TYH3_9BACL</name>
<feature type="transmembrane region" description="Helical" evidence="8">
    <location>
        <begin position="148"/>
        <end position="167"/>
    </location>
</feature>
<dbReference type="PANTHER" id="PTHR34975">
    <property type="entry name" value="SPORE GERMINATION PROTEIN A2"/>
    <property type="match status" value="1"/>
</dbReference>
<evidence type="ECO:0000256" key="7">
    <source>
        <dbReference type="ARBA" id="ARBA00023136"/>
    </source>
</evidence>
<comment type="similarity">
    <text evidence="2">Belongs to the amino acid-polyamine-organocation (APC) superfamily. Spore germination protein (SGP) (TC 2.A.3.9) family.</text>
</comment>
<feature type="transmembrane region" description="Helical" evidence="8">
    <location>
        <begin position="121"/>
        <end position="141"/>
    </location>
</feature>
<protein>
    <submittedName>
        <fullName evidence="9">Endospore germination permease</fullName>
    </submittedName>
</protein>
<feature type="transmembrane region" description="Helical" evidence="8">
    <location>
        <begin position="187"/>
        <end position="208"/>
    </location>
</feature>
<dbReference type="NCBIfam" id="TIGR00912">
    <property type="entry name" value="2A0309"/>
    <property type="match status" value="1"/>
</dbReference>
<dbReference type="GO" id="GO:0016020">
    <property type="term" value="C:membrane"/>
    <property type="evidence" value="ECO:0007669"/>
    <property type="project" value="UniProtKB-SubCell"/>
</dbReference>
<dbReference type="EMBL" id="JACJVR010000076">
    <property type="protein sequence ID" value="MBB6693607.1"/>
    <property type="molecule type" value="Genomic_DNA"/>
</dbReference>
<comment type="caution">
    <text evidence="9">The sequence shown here is derived from an EMBL/GenBank/DDBJ whole genome shotgun (WGS) entry which is preliminary data.</text>
</comment>